<dbReference type="STRING" id="6526.A0A2C9KHY8"/>
<dbReference type="VEuPathDB" id="VectorBase:BGLAX_035786"/>
<accession>A0A2C9KHY8</accession>
<dbReference type="EnsemblMetazoa" id="BGLB019893-RB">
    <property type="protein sequence ID" value="BGLB019893-PB"/>
    <property type="gene ID" value="BGLB019893"/>
</dbReference>
<dbReference type="InterPro" id="IPR011705">
    <property type="entry name" value="BACK"/>
</dbReference>
<dbReference type="KEGG" id="bgt:106078758"/>
<dbReference type="SUPFAM" id="SSF117281">
    <property type="entry name" value="Kelch motif"/>
    <property type="match status" value="1"/>
</dbReference>
<dbReference type="OrthoDB" id="45365at2759"/>
<dbReference type="RefSeq" id="XP_013095217.2">
    <property type="nucleotide sequence ID" value="XM_013239763.2"/>
</dbReference>
<dbReference type="Pfam" id="PF24681">
    <property type="entry name" value="Kelch_KLHDC2_KLHL20_DRC7"/>
    <property type="match status" value="1"/>
</dbReference>
<feature type="domain" description="BTB" evidence="3">
    <location>
        <begin position="47"/>
        <end position="114"/>
    </location>
</feature>
<dbReference type="PROSITE" id="PS50097">
    <property type="entry name" value="BTB"/>
    <property type="match status" value="1"/>
</dbReference>
<dbReference type="PANTHER" id="PTHR45632">
    <property type="entry name" value="LD33804P"/>
    <property type="match status" value="1"/>
</dbReference>
<sequence length="592" mass="68238">MASSNPKEQEDIEPLEHFDQIVIAPHKLKYINPRHKKVHAIMYDYKCDIKLKVCNANFKAHREVLSQASDYFSAMFSHDMLEKERDVIELLEISPNGFALLLDYFYHGHVTIDQDSIEDVLEAARFFQVDWVVDVCCDYLVHQLSIDNYQTVLQLADKYLLGDLRGDIFRFLGQNVIKLSEEEDFYLNFDLELLTKFLNEDVYIEADEEFVFDLITNWVNAKKEQRQEFYLPLLRLVRFPLMDIDNLISIQHKLAPYPEIQDAIEEAKYYNNNIPAQSLLKGKRFKCRGSQPSVVMLTFSPDVCAVTYQNIATGVLCLEELASSGAETEFDSSSIAKVGNFVYRSGGYDETVCSSATVFRFNPRYRNWIQLASMSYPRVSHAMCSSEDKIYVIGGINHTVGEFGDEDNILNSVEVYDVRENLWQDLPPLPVGSYNQAAAFDDNCVYLSGGISADPFDTVPMQCLWQFNLDQGNWRPRRDMLYSRQRHSMTAFNGKLYVFGGLTRVGAEGHEFQDCFNSEVYSIETNQWTELQRIPDTFGQVMKTVGFWNGTFYLMGNNSLHYYQVDEDKMQYGDHITMPVQKIVVLDVAYPS</sequence>
<name>A0A2C9KHY8_BIOGL</name>
<dbReference type="InterPro" id="IPR011333">
    <property type="entry name" value="SKP1/BTB/POZ_sf"/>
</dbReference>
<evidence type="ECO:0000313" key="4">
    <source>
        <dbReference type="EnsemblMetazoa" id="BGLB019893-PA"/>
    </source>
</evidence>
<dbReference type="PIRSF" id="PIRSF037037">
    <property type="entry name" value="Kelch-like_protein_gigaxonin"/>
    <property type="match status" value="1"/>
</dbReference>
<organism evidence="4 5">
    <name type="scientific">Biomphalaria glabrata</name>
    <name type="common">Bloodfluke planorb</name>
    <name type="synonym">Freshwater snail</name>
    <dbReference type="NCBI Taxonomy" id="6526"/>
    <lineage>
        <taxon>Eukaryota</taxon>
        <taxon>Metazoa</taxon>
        <taxon>Spiralia</taxon>
        <taxon>Lophotrochozoa</taxon>
        <taxon>Mollusca</taxon>
        <taxon>Gastropoda</taxon>
        <taxon>Heterobranchia</taxon>
        <taxon>Euthyneura</taxon>
        <taxon>Panpulmonata</taxon>
        <taxon>Hygrophila</taxon>
        <taxon>Lymnaeoidea</taxon>
        <taxon>Planorbidae</taxon>
        <taxon>Biomphalaria</taxon>
    </lineage>
</organism>
<dbReference type="SMART" id="SM00612">
    <property type="entry name" value="Kelch"/>
    <property type="match status" value="4"/>
</dbReference>
<dbReference type="Gene3D" id="2.120.10.80">
    <property type="entry name" value="Kelch-type beta propeller"/>
    <property type="match status" value="1"/>
</dbReference>
<dbReference type="PANTHER" id="PTHR45632:SF3">
    <property type="entry name" value="KELCH-LIKE PROTEIN 32"/>
    <property type="match status" value="1"/>
</dbReference>
<protein>
    <recommendedName>
        <fullName evidence="3">BTB domain-containing protein</fullName>
    </recommendedName>
</protein>
<proteinExistence type="predicted"/>
<dbReference type="SUPFAM" id="SSF54695">
    <property type="entry name" value="POZ domain"/>
    <property type="match status" value="1"/>
</dbReference>
<dbReference type="Proteomes" id="UP000076420">
    <property type="component" value="Unassembled WGS sequence"/>
</dbReference>
<dbReference type="Gene3D" id="3.30.710.10">
    <property type="entry name" value="Potassium Channel Kv1.1, Chain A"/>
    <property type="match status" value="1"/>
</dbReference>
<evidence type="ECO:0000259" key="3">
    <source>
        <dbReference type="PROSITE" id="PS50097"/>
    </source>
</evidence>
<keyword evidence="1" id="KW-0880">Kelch repeat</keyword>
<gene>
    <name evidence="4" type="primary">106078758</name>
</gene>
<dbReference type="EnsemblMetazoa" id="BGLB019893-RA">
    <property type="protein sequence ID" value="BGLB019893-PA"/>
    <property type="gene ID" value="BGLB019893"/>
</dbReference>
<dbReference type="AlphaFoldDB" id="A0A2C9KHY8"/>
<evidence type="ECO:0000256" key="1">
    <source>
        <dbReference type="ARBA" id="ARBA00022441"/>
    </source>
</evidence>
<dbReference type="RefSeq" id="XP_013095218.2">
    <property type="nucleotide sequence ID" value="XM_013239764.2"/>
</dbReference>
<evidence type="ECO:0000313" key="5">
    <source>
        <dbReference type="Proteomes" id="UP000076420"/>
    </source>
</evidence>
<dbReference type="SMART" id="SM00225">
    <property type="entry name" value="BTB"/>
    <property type="match status" value="1"/>
</dbReference>
<dbReference type="Pfam" id="PF07707">
    <property type="entry name" value="BACK"/>
    <property type="match status" value="1"/>
</dbReference>
<dbReference type="InterPro" id="IPR006652">
    <property type="entry name" value="Kelch_1"/>
</dbReference>
<dbReference type="InterPro" id="IPR000210">
    <property type="entry name" value="BTB/POZ_dom"/>
</dbReference>
<dbReference type="SMART" id="SM00875">
    <property type="entry name" value="BACK"/>
    <property type="match status" value="1"/>
</dbReference>
<dbReference type="Pfam" id="PF00651">
    <property type="entry name" value="BTB"/>
    <property type="match status" value="1"/>
</dbReference>
<evidence type="ECO:0000256" key="2">
    <source>
        <dbReference type="ARBA" id="ARBA00022737"/>
    </source>
</evidence>
<reference evidence="4" key="1">
    <citation type="submission" date="2020-05" db="UniProtKB">
        <authorList>
            <consortium name="EnsemblMetazoa"/>
        </authorList>
    </citation>
    <scope>IDENTIFICATION</scope>
    <source>
        <strain evidence="4">BB02</strain>
    </source>
</reference>
<dbReference type="InterPro" id="IPR017096">
    <property type="entry name" value="BTB-kelch_protein"/>
</dbReference>
<dbReference type="VEuPathDB" id="VectorBase:BGLB019893"/>
<dbReference type="InterPro" id="IPR015915">
    <property type="entry name" value="Kelch-typ_b-propeller"/>
</dbReference>
<keyword evidence="2" id="KW-0677">Repeat</keyword>
<dbReference type="Gene3D" id="1.25.40.420">
    <property type="match status" value="1"/>
</dbReference>